<keyword evidence="13" id="KW-1185">Reference proteome</keyword>
<dbReference type="InterPro" id="IPR036640">
    <property type="entry name" value="ABC1_TM_sf"/>
</dbReference>
<dbReference type="RefSeq" id="XP_029322466.1">
    <property type="nucleotide sequence ID" value="XM_029466606.1"/>
</dbReference>
<comment type="similarity">
    <text evidence="2">Belongs to the ABC transporter superfamily. ABCB family. Mitochondrial peptide exporter (TC 3.A.1.212) subfamily.</text>
</comment>
<dbReference type="GO" id="GO:0015421">
    <property type="term" value="F:ABC-type oligopeptide transporter activity"/>
    <property type="evidence" value="ECO:0007669"/>
    <property type="project" value="TreeGrafter"/>
</dbReference>
<dbReference type="InterPro" id="IPR003593">
    <property type="entry name" value="AAA+_ATPase"/>
</dbReference>
<proteinExistence type="inferred from homology"/>
<feature type="domain" description="ABC transmembrane type-1" evidence="11">
    <location>
        <begin position="148"/>
        <end position="437"/>
    </location>
</feature>
<feature type="compositionally biased region" description="Polar residues" evidence="8">
    <location>
        <begin position="727"/>
        <end position="740"/>
    </location>
</feature>
<feature type="transmembrane region" description="Helical" evidence="9">
    <location>
        <begin position="144"/>
        <end position="164"/>
    </location>
</feature>
<accession>A0A2U9R7T5</accession>
<feature type="transmembrane region" description="Helical" evidence="9">
    <location>
        <begin position="294"/>
        <end position="313"/>
    </location>
</feature>
<dbReference type="GeneID" id="40384784"/>
<keyword evidence="5" id="KW-0067">ATP-binding</keyword>
<keyword evidence="6 9" id="KW-1133">Transmembrane helix</keyword>
<feature type="compositionally biased region" description="Low complexity" evidence="8">
    <location>
        <begin position="784"/>
        <end position="794"/>
    </location>
</feature>
<evidence type="ECO:0000259" key="11">
    <source>
        <dbReference type="PROSITE" id="PS50929"/>
    </source>
</evidence>
<dbReference type="InterPro" id="IPR039421">
    <property type="entry name" value="Type_1_exporter"/>
</dbReference>
<feature type="compositionally biased region" description="Basic and acidic residues" evidence="8">
    <location>
        <begin position="755"/>
        <end position="767"/>
    </location>
</feature>
<dbReference type="FunFam" id="3.40.50.300:FF:000218">
    <property type="entry name" value="Multidrug ABC transporter ATP-binding protein"/>
    <property type="match status" value="1"/>
</dbReference>
<evidence type="ECO:0000256" key="9">
    <source>
        <dbReference type="SAM" id="Phobius"/>
    </source>
</evidence>
<evidence type="ECO:0000256" key="2">
    <source>
        <dbReference type="ARBA" id="ARBA00005580"/>
    </source>
</evidence>
<dbReference type="PROSITE" id="PS50893">
    <property type="entry name" value="ABC_TRANSPORTER_2"/>
    <property type="match status" value="1"/>
</dbReference>
<dbReference type="Gene3D" id="1.20.1560.10">
    <property type="entry name" value="ABC transporter type 1, transmembrane domain"/>
    <property type="match status" value="1"/>
</dbReference>
<keyword evidence="3 9" id="KW-0812">Transmembrane</keyword>
<dbReference type="VEuPathDB" id="FungiDB:C5L36_0C08980"/>
<keyword evidence="4" id="KW-0547">Nucleotide-binding</keyword>
<gene>
    <name evidence="12" type="ORF">C5L36_0C08980</name>
</gene>
<dbReference type="InterPro" id="IPR003439">
    <property type="entry name" value="ABC_transporter-like_ATP-bd"/>
</dbReference>
<evidence type="ECO:0008006" key="14">
    <source>
        <dbReference type="Google" id="ProtNLM"/>
    </source>
</evidence>
<dbReference type="GO" id="GO:0090374">
    <property type="term" value="P:oligopeptide export from mitochondrion"/>
    <property type="evidence" value="ECO:0007669"/>
    <property type="project" value="TreeGrafter"/>
</dbReference>
<dbReference type="InterPro" id="IPR027417">
    <property type="entry name" value="P-loop_NTPase"/>
</dbReference>
<dbReference type="Pfam" id="PF00005">
    <property type="entry name" value="ABC_tran"/>
    <property type="match status" value="1"/>
</dbReference>
<dbReference type="InterPro" id="IPR011527">
    <property type="entry name" value="ABC1_TM_dom"/>
</dbReference>
<dbReference type="Pfam" id="PF00664">
    <property type="entry name" value="ABC_membrane"/>
    <property type="match status" value="1"/>
</dbReference>
<sequence length="816" mass="90722">MFLGPRYIHHFSTQQVTRSLTQLLTPKHYGVCLVRHNSAIPSISSNLHVMLLPQNVTNGHLSLITKRCFATSNLNFKENEKVGKTKISPSELVGKHKGESKDPSERGEHVKGWKEKLLGITHEESNSATFSEVWRLIKLGRKDLPLFLLAMTLLVISAAIVMSLPKITGLILDATRNFTKLDDVEIYGYSLEDFLYLMAAMLAISTAATVARIIMMRILGENLVSRLRSNFMKKIYMQDMSFYDKNKVGDLISRLSSDAYVVSKSITQNASDGIKHSLVLGSSITMMFVLSTKLSLIMLAFAPPLLFFSYLYGLKIRSLSRQLQQATGALTKVSEQQLNSIRTIQSFTAETKELRRYNERIRSVWKISVKDAITNATFFGSTGILGNTTFILTLALGTRFVFDGSMTVGDLTAYLIYTEYCGNATFGIASFYTELFKGAGAASRLFEMLDIKPSIDPIHGHKLVSSINRSSTPIEGKEVVCKGHIRFEDVSFAYPTRPNNIVFDKLSFDIPAGTSVCIVGPSGKGKSTIASLLLRFYQPLSGRIVVDGHNLEEFSVHSVRQTFGFVQQEPVLIEGTIEENIRYGLPLKLSKRLKRSDVEWAAQKANCDFIYSLPEGFDTNIGPRGSLLSGGQRQKIALARCLIKEPPVLILDEATSALDSKSESAINETLERLMKSGKMTTISIAHRLSTIERCEYILVLGYHGSIVEHGKFRDLWSEKNSHLWKLLNTTPSSPSNGSEQTKSHGPPFDGDGEGSNERDDVERRTTDDAEGDDETESANKEVNDANSDNNNLSNVQKENEATERLPPTEGAIRMRM</sequence>
<dbReference type="SUPFAM" id="SSF90123">
    <property type="entry name" value="ABC transporter transmembrane region"/>
    <property type="match status" value="1"/>
</dbReference>
<dbReference type="SMART" id="SM00382">
    <property type="entry name" value="AAA"/>
    <property type="match status" value="1"/>
</dbReference>
<dbReference type="KEGG" id="pkz:C5L36_0C08980"/>
<protein>
    <recommendedName>
        <fullName evidence="14">ATP-dependent permease MDL2, mitochondrial</fullName>
    </recommendedName>
</protein>
<evidence type="ECO:0000256" key="5">
    <source>
        <dbReference type="ARBA" id="ARBA00022840"/>
    </source>
</evidence>
<organism evidence="12 13">
    <name type="scientific">Pichia kudriavzevii</name>
    <name type="common">Yeast</name>
    <name type="synonym">Issatchenkia orientalis</name>
    <dbReference type="NCBI Taxonomy" id="4909"/>
    <lineage>
        <taxon>Eukaryota</taxon>
        <taxon>Fungi</taxon>
        <taxon>Dikarya</taxon>
        <taxon>Ascomycota</taxon>
        <taxon>Saccharomycotina</taxon>
        <taxon>Pichiomycetes</taxon>
        <taxon>Pichiales</taxon>
        <taxon>Pichiaceae</taxon>
        <taxon>Pichia</taxon>
    </lineage>
</organism>
<feature type="region of interest" description="Disordered" evidence="8">
    <location>
        <begin position="727"/>
        <end position="816"/>
    </location>
</feature>
<keyword evidence="7 9" id="KW-0472">Membrane</keyword>
<dbReference type="PANTHER" id="PTHR43394:SF2">
    <property type="entry name" value="ATP-DEPENDENT PERMEASE MDL2, MITOCHONDRIAL"/>
    <property type="match status" value="1"/>
</dbReference>
<evidence type="ECO:0000256" key="7">
    <source>
        <dbReference type="ARBA" id="ARBA00023136"/>
    </source>
</evidence>
<evidence type="ECO:0000313" key="13">
    <source>
        <dbReference type="Proteomes" id="UP000249293"/>
    </source>
</evidence>
<dbReference type="GO" id="GO:0005524">
    <property type="term" value="F:ATP binding"/>
    <property type="evidence" value="ECO:0007669"/>
    <property type="project" value="UniProtKB-KW"/>
</dbReference>
<reference evidence="12 13" key="1">
    <citation type="submission" date="2018-06" db="EMBL/GenBank/DDBJ databases">
        <title>Population genomics shows no distinction between pathogenic Candida krusei and environmental Pichia kudriavzevii: One species, four names.</title>
        <authorList>
            <person name="Douglass A.P."/>
            <person name="Offei B."/>
            <person name="Braun-Galleani S."/>
            <person name="Coughlan A.Y."/>
            <person name="Martos A."/>
            <person name="Ortiz-Merino R.A."/>
            <person name="Byrne K.P."/>
            <person name="Wolfe K.H."/>
        </authorList>
    </citation>
    <scope>NUCLEOTIDE SEQUENCE [LARGE SCALE GENOMIC DNA]</scope>
    <source>
        <strain evidence="12 13">CBS573</strain>
    </source>
</reference>
<dbReference type="AlphaFoldDB" id="A0A2U9R7T5"/>
<comment type="subcellular location">
    <subcellularLocation>
        <location evidence="1">Membrane</location>
        <topology evidence="1">Multi-pass membrane protein</topology>
    </subcellularLocation>
</comment>
<evidence type="ECO:0000259" key="10">
    <source>
        <dbReference type="PROSITE" id="PS50893"/>
    </source>
</evidence>
<dbReference type="Gene3D" id="3.40.50.300">
    <property type="entry name" value="P-loop containing nucleotide triphosphate hydrolases"/>
    <property type="match status" value="1"/>
</dbReference>
<dbReference type="InterPro" id="IPR017871">
    <property type="entry name" value="ABC_transporter-like_CS"/>
</dbReference>
<dbReference type="OrthoDB" id="6500128at2759"/>
<dbReference type="PROSITE" id="PS50929">
    <property type="entry name" value="ABC_TM1F"/>
    <property type="match status" value="1"/>
</dbReference>
<dbReference type="CDD" id="cd18573">
    <property type="entry name" value="ABC_6TM_ABCB10_like"/>
    <property type="match status" value="1"/>
</dbReference>
<evidence type="ECO:0000256" key="6">
    <source>
        <dbReference type="ARBA" id="ARBA00022989"/>
    </source>
</evidence>
<feature type="transmembrane region" description="Helical" evidence="9">
    <location>
        <begin position="194"/>
        <end position="219"/>
    </location>
</feature>
<evidence type="ECO:0000256" key="4">
    <source>
        <dbReference type="ARBA" id="ARBA00022741"/>
    </source>
</evidence>
<dbReference type="EMBL" id="CP028775">
    <property type="protein sequence ID" value="AWU76989.1"/>
    <property type="molecule type" value="Genomic_DNA"/>
</dbReference>
<evidence type="ECO:0000256" key="8">
    <source>
        <dbReference type="SAM" id="MobiDB-lite"/>
    </source>
</evidence>
<evidence type="ECO:0000256" key="1">
    <source>
        <dbReference type="ARBA" id="ARBA00004141"/>
    </source>
</evidence>
<dbReference type="GO" id="GO:0005743">
    <property type="term" value="C:mitochondrial inner membrane"/>
    <property type="evidence" value="ECO:0007669"/>
    <property type="project" value="TreeGrafter"/>
</dbReference>
<dbReference type="STRING" id="4909.A0A2U9R7T5"/>
<dbReference type="PANTHER" id="PTHR43394">
    <property type="entry name" value="ATP-DEPENDENT PERMEASE MDL1, MITOCHONDRIAL"/>
    <property type="match status" value="1"/>
</dbReference>
<name>A0A2U9R7T5_PICKU</name>
<dbReference type="PROSITE" id="PS00211">
    <property type="entry name" value="ABC_TRANSPORTER_1"/>
    <property type="match status" value="1"/>
</dbReference>
<evidence type="ECO:0000256" key="3">
    <source>
        <dbReference type="ARBA" id="ARBA00022692"/>
    </source>
</evidence>
<feature type="domain" description="ABC transporter" evidence="10">
    <location>
        <begin position="485"/>
        <end position="728"/>
    </location>
</feature>
<dbReference type="GO" id="GO:0016887">
    <property type="term" value="F:ATP hydrolysis activity"/>
    <property type="evidence" value="ECO:0007669"/>
    <property type="project" value="InterPro"/>
</dbReference>
<dbReference type="SUPFAM" id="SSF52540">
    <property type="entry name" value="P-loop containing nucleoside triphosphate hydrolases"/>
    <property type="match status" value="1"/>
</dbReference>
<dbReference type="Proteomes" id="UP000249293">
    <property type="component" value="Chromosome 3"/>
</dbReference>
<evidence type="ECO:0000313" key="12">
    <source>
        <dbReference type="EMBL" id="AWU76989.1"/>
    </source>
</evidence>